<evidence type="ECO:0000259" key="5">
    <source>
        <dbReference type="PROSITE" id="PS51746"/>
    </source>
</evidence>
<dbReference type="SMART" id="SM00332">
    <property type="entry name" value="PP2Cc"/>
    <property type="match status" value="1"/>
</dbReference>
<dbReference type="OrthoDB" id="420076at2759"/>
<organism evidence="6 7">
    <name type="scientific">Pomacea canaliculata</name>
    <name type="common">Golden apple snail</name>
    <dbReference type="NCBI Taxonomy" id="400727"/>
    <lineage>
        <taxon>Eukaryota</taxon>
        <taxon>Metazoa</taxon>
        <taxon>Spiralia</taxon>
        <taxon>Lophotrochozoa</taxon>
        <taxon>Mollusca</taxon>
        <taxon>Gastropoda</taxon>
        <taxon>Caenogastropoda</taxon>
        <taxon>Architaenioglossa</taxon>
        <taxon>Ampullarioidea</taxon>
        <taxon>Ampullariidae</taxon>
        <taxon>Pomacea</taxon>
    </lineage>
</organism>
<keyword evidence="7" id="KW-1185">Reference proteome</keyword>
<evidence type="ECO:0000256" key="4">
    <source>
        <dbReference type="RuleBase" id="RU003465"/>
    </source>
</evidence>
<evidence type="ECO:0000256" key="1">
    <source>
        <dbReference type="ARBA" id="ARBA00022723"/>
    </source>
</evidence>
<gene>
    <name evidence="6" type="ORF">C0Q70_18752</name>
</gene>
<evidence type="ECO:0000256" key="2">
    <source>
        <dbReference type="ARBA" id="ARBA00022801"/>
    </source>
</evidence>
<dbReference type="InterPro" id="IPR015655">
    <property type="entry name" value="PP2C"/>
</dbReference>
<keyword evidence="3 4" id="KW-0904">Protein phosphatase</keyword>
<dbReference type="PANTHER" id="PTHR13832">
    <property type="entry name" value="PROTEIN PHOSPHATASE 2C"/>
    <property type="match status" value="1"/>
</dbReference>
<sequence length="501" mass="55524">MYRLVKLSSLDAKVFGTSVTSSRGISFSHLKCTRSVVNPFPVRLRISQAPDAVQSPRLAPQMVTSILRLNEVTLEECNGAVKGLEVNQLQANKPIEDRYAYGKLVHGRGMLFGVFDGHAGSACAQAVSDRLFNYIAVAMADHDVLHNIREGKIDPTTDLLQRGKQAFLSVNSHLAGLHRKRLVHFAVESMAIDSSDNLSKDSLVSAFLRLDKDIITEAMPSMQKQDGLDNICYNEALSIAFSGAVACVGFVDGKDLFVANVGDSRAVLGVHNDNRWEAVPLSKTHDAGNTAELERLFRSHPNESSNIIRNHRLLGELIPLRSFGDCRYKWSKSDLKHLLNTRQFNSSIFQMYGDNLIPKNSQTPPYLDAEPEVVHHHLTPKDKFLVLATDGLWDCLSPEKVVQLVAGHMDGKQVLVNYDPPKNAKLKAINQVLAQRKSSLLNRTLDANVATHLLRSALGPEHGLVSAQLTLPDSLARFYRDDITVIVVYFDSDYLKDHAVM</sequence>
<accession>A0A2T7NHG6</accession>
<dbReference type="GO" id="GO:0005739">
    <property type="term" value="C:mitochondrion"/>
    <property type="evidence" value="ECO:0007669"/>
    <property type="project" value="TreeGrafter"/>
</dbReference>
<reference evidence="6 7" key="1">
    <citation type="submission" date="2018-04" db="EMBL/GenBank/DDBJ databases">
        <title>The genome of golden apple snail Pomacea canaliculata provides insight into stress tolerance and invasive adaptation.</title>
        <authorList>
            <person name="Liu C."/>
            <person name="Liu B."/>
            <person name="Ren Y."/>
            <person name="Zhang Y."/>
            <person name="Wang H."/>
            <person name="Li S."/>
            <person name="Jiang F."/>
            <person name="Yin L."/>
            <person name="Zhang G."/>
            <person name="Qian W."/>
            <person name="Fan W."/>
        </authorList>
    </citation>
    <scope>NUCLEOTIDE SEQUENCE [LARGE SCALE GENOMIC DNA]</scope>
    <source>
        <strain evidence="6">SZHN2017</strain>
        <tissue evidence="6">Muscle</tissue>
    </source>
</reference>
<dbReference type="InterPro" id="IPR036457">
    <property type="entry name" value="PPM-type-like_dom_sf"/>
</dbReference>
<dbReference type="PANTHER" id="PTHR13832:SF792">
    <property type="entry name" value="GM14286P"/>
    <property type="match status" value="1"/>
</dbReference>
<feature type="domain" description="PPM-type phosphatase" evidence="5">
    <location>
        <begin position="81"/>
        <end position="490"/>
    </location>
</feature>
<dbReference type="PROSITE" id="PS51746">
    <property type="entry name" value="PPM_2"/>
    <property type="match status" value="1"/>
</dbReference>
<comment type="similarity">
    <text evidence="4">Belongs to the PP2C family.</text>
</comment>
<evidence type="ECO:0000256" key="3">
    <source>
        <dbReference type="ARBA" id="ARBA00022912"/>
    </source>
</evidence>
<comment type="caution">
    <text evidence="6">The sequence shown here is derived from an EMBL/GenBank/DDBJ whole genome shotgun (WGS) entry which is preliminary data.</text>
</comment>
<dbReference type="SUPFAM" id="SSF81606">
    <property type="entry name" value="PP2C-like"/>
    <property type="match status" value="1"/>
</dbReference>
<dbReference type="InterPro" id="IPR000222">
    <property type="entry name" value="PP2C_BS"/>
</dbReference>
<name>A0A2T7NHG6_POMCA</name>
<dbReference type="AlphaFoldDB" id="A0A2T7NHG6"/>
<keyword evidence="1" id="KW-0479">Metal-binding</keyword>
<dbReference type="GO" id="GO:0004741">
    <property type="term" value="F:[pyruvate dehydrogenase (acetyl-transferring)]-phosphatase activity"/>
    <property type="evidence" value="ECO:0007669"/>
    <property type="project" value="TreeGrafter"/>
</dbReference>
<dbReference type="CDD" id="cd00143">
    <property type="entry name" value="PP2Cc"/>
    <property type="match status" value="1"/>
</dbReference>
<dbReference type="Gene3D" id="3.60.40.10">
    <property type="entry name" value="PPM-type phosphatase domain"/>
    <property type="match status" value="1"/>
</dbReference>
<dbReference type="EMBL" id="PZQS01000012">
    <property type="protein sequence ID" value="PVD20596.1"/>
    <property type="molecule type" value="Genomic_DNA"/>
</dbReference>
<dbReference type="PROSITE" id="PS01032">
    <property type="entry name" value="PPM_1"/>
    <property type="match status" value="1"/>
</dbReference>
<evidence type="ECO:0000313" key="6">
    <source>
        <dbReference type="EMBL" id="PVD20596.1"/>
    </source>
</evidence>
<proteinExistence type="inferred from homology"/>
<evidence type="ECO:0000313" key="7">
    <source>
        <dbReference type="Proteomes" id="UP000245119"/>
    </source>
</evidence>
<dbReference type="Proteomes" id="UP000245119">
    <property type="component" value="Linkage Group LG12"/>
</dbReference>
<protein>
    <recommendedName>
        <fullName evidence="5">PPM-type phosphatase domain-containing protein</fullName>
    </recommendedName>
</protein>
<dbReference type="GO" id="GO:0046872">
    <property type="term" value="F:metal ion binding"/>
    <property type="evidence" value="ECO:0007669"/>
    <property type="project" value="UniProtKB-KW"/>
</dbReference>
<keyword evidence="2 4" id="KW-0378">Hydrolase</keyword>
<dbReference type="Pfam" id="PF00481">
    <property type="entry name" value="PP2C"/>
    <property type="match status" value="1"/>
</dbReference>
<dbReference type="STRING" id="400727.A0A2T7NHG6"/>
<dbReference type="InterPro" id="IPR001932">
    <property type="entry name" value="PPM-type_phosphatase-like_dom"/>
</dbReference>